<feature type="transmembrane region" description="Helical" evidence="1">
    <location>
        <begin position="6"/>
        <end position="24"/>
    </location>
</feature>
<dbReference type="AlphaFoldDB" id="A0A5C8CJ12"/>
<dbReference type="PANTHER" id="PTHR30489">
    <property type="entry name" value="LIPOPROTEIN-RELEASING SYSTEM TRANSMEMBRANE PROTEIN LOLE"/>
    <property type="match status" value="1"/>
</dbReference>
<gene>
    <name evidence="2" type="ORF">EPJ80_04415</name>
</gene>
<organism evidence="2 3">
    <name type="scientific">Brachyspira aalborgi</name>
    <dbReference type="NCBI Taxonomy" id="29522"/>
    <lineage>
        <taxon>Bacteria</taxon>
        <taxon>Pseudomonadati</taxon>
        <taxon>Spirochaetota</taxon>
        <taxon>Spirochaetia</taxon>
        <taxon>Brachyspirales</taxon>
        <taxon>Brachyspiraceae</taxon>
        <taxon>Brachyspira</taxon>
    </lineage>
</organism>
<evidence type="ECO:0000313" key="2">
    <source>
        <dbReference type="EMBL" id="TXJ12848.1"/>
    </source>
</evidence>
<dbReference type="Proteomes" id="UP000325116">
    <property type="component" value="Unassembled WGS sequence"/>
</dbReference>
<sequence length="423" mass="48507">MKNAIYFVIALIISIIALLIFKNINLSSKANYITIMNTNYILVRDIAPPIYFIENCSEKIEALKKIFKEKPITARLKYKASLISHLGEEEIIINGIIPKNDKEVFNIINNETIEKIKDKNFIIINSKTALALDINIGDNIILKLITKDGYYNAEEFIILDIAKNLDYNFALIDINKLNNLVNLNNLASEIYIKDTKFKESYNDIITKIFGEDLKIYSMSDFKQKIKTKEKINIIKISKKNISENTFLFEGGIKNIDEIINEIKLLDKESKIKNIINFPVGIVTKTGSAQSRVYNTLQDLSDISNFIIEGKIYENNKNQIIVGKDLANYLKLKIGDAVSLIARGSRGWLETAYFTISGIYEFKNKNFDIYADTKTISNFIYLKSGNKSPYNESLLIFSEKSIYSDLMKNEILKDMDIIKFDKTE</sequence>
<keyword evidence="1" id="KW-1133">Transmembrane helix</keyword>
<evidence type="ECO:0000313" key="3">
    <source>
        <dbReference type="Proteomes" id="UP000325116"/>
    </source>
</evidence>
<name>A0A5C8CJ12_9SPIR</name>
<proteinExistence type="predicted"/>
<dbReference type="GO" id="GO:0098797">
    <property type="term" value="C:plasma membrane protein complex"/>
    <property type="evidence" value="ECO:0007669"/>
    <property type="project" value="TreeGrafter"/>
</dbReference>
<dbReference type="GO" id="GO:0044874">
    <property type="term" value="P:lipoprotein localization to outer membrane"/>
    <property type="evidence" value="ECO:0007669"/>
    <property type="project" value="TreeGrafter"/>
</dbReference>
<evidence type="ECO:0000256" key="1">
    <source>
        <dbReference type="SAM" id="Phobius"/>
    </source>
</evidence>
<dbReference type="EMBL" id="SAXT01000003">
    <property type="protein sequence ID" value="TXJ12848.1"/>
    <property type="molecule type" value="Genomic_DNA"/>
</dbReference>
<keyword evidence="1" id="KW-0472">Membrane</keyword>
<dbReference type="InterPro" id="IPR051447">
    <property type="entry name" value="Lipoprotein-release_system"/>
</dbReference>
<dbReference type="PANTHER" id="PTHR30489:SF0">
    <property type="entry name" value="LIPOPROTEIN-RELEASING SYSTEM TRANSMEMBRANE PROTEIN LOLE"/>
    <property type="match status" value="1"/>
</dbReference>
<keyword evidence="1" id="KW-0812">Transmembrane</keyword>
<protein>
    <submittedName>
        <fullName evidence="2">Uncharacterized protein</fullName>
    </submittedName>
</protein>
<accession>A0A5C8CJ12</accession>
<reference evidence="2 3" key="1">
    <citation type="journal article" date="1992" name="Lakartidningen">
        <title>[Penicillin V and not amoxicillin is the first choice preparation in acute otitis].</title>
        <authorList>
            <person name="Kamme C."/>
            <person name="Lundgren K."/>
            <person name="Prellner K."/>
        </authorList>
    </citation>
    <scope>NUCLEOTIDE SEQUENCE [LARGE SCALE GENOMIC DNA]</scope>
    <source>
        <strain evidence="2 3">W1</strain>
    </source>
</reference>
<dbReference type="RefSeq" id="WP_147758050.1">
    <property type="nucleotide sequence ID" value="NZ_SAXT01000003.1"/>
</dbReference>
<comment type="caution">
    <text evidence="2">The sequence shown here is derived from an EMBL/GenBank/DDBJ whole genome shotgun (WGS) entry which is preliminary data.</text>
</comment>